<dbReference type="EMBL" id="CP002853">
    <property type="protein sequence ID" value="AEH63622.1"/>
    <property type="molecule type" value="Genomic_DNA"/>
</dbReference>
<evidence type="ECO:0000313" key="2">
    <source>
        <dbReference type="Proteomes" id="UP000001494"/>
    </source>
</evidence>
<evidence type="ECO:0000313" key="1">
    <source>
        <dbReference type="EMBL" id="AEH63622.1"/>
    </source>
</evidence>
<geneLocation type="plasmid" evidence="1 2">
    <name>pZMOB03</name>
</geneLocation>
<dbReference type="KEGG" id="zmm:Zmob_1831"/>
<reference evidence="1 2" key="1">
    <citation type="journal article" date="2011" name="J. Bacteriol.">
        <title>Genome sequence of the ethanol-producing Zymomonas mobilis subsp. mobilis lectotype strain ATCC 10988.</title>
        <authorList>
            <person name="Pappas K.M."/>
            <person name="Kouvelis V.N."/>
            <person name="Saunders E."/>
            <person name="Brettin T.S."/>
            <person name="Bruce D."/>
            <person name="Detter C."/>
            <person name="Balakireva M."/>
            <person name="Han C.S."/>
            <person name="Savvakis G."/>
            <person name="Kyrpides N.C."/>
            <person name="Typas M.A."/>
        </authorList>
    </citation>
    <scope>NUCLEOTIDE SEQUENCE [LARGE SCALE GENOMIC DNA]</scope>
    <source>
        <strain evidence="2">ATCC 10988 / DSM 424 / CCUG 17860 / LMG 404 / NCIMB 8938 / NRRL B-806 / ZM1</strain>
        <plasmid evidence="1">pZMOB03</plasmid>
    </source>
</reference>
<organism evidence="1 2">
    <name type="scientific">Zymomonas mobilis subsp. mobilis (strain ATCC 10988 / DSM 424 / LMG 404 / NCIMB 8938 / NRRL B-806 / ZM1)</name>
    <dbReference type="NCBI Taxonomy" id="555217"/>
    <lineage>
        <taxon>Bacteria</taxon>
        <taxon>Pseudomonadati</taxon>
        <taxon>Pseudomonadota</taxon>
        <taxon>Alphaproteobacteria</taxon>
        <taxon>Sphingomonadales</taxon>
        <taxon>Zymomonadaceae</taxon>
        <taxon>Zymomonas</taxon>
    </lineage>
</organism>
<dbReference type="AlphaFoldDB" id="A0A0H3G8Z4"/>
<dbReference type="HOGENOM" id="CLU_2235586_0_0_5"/>
<keyword evidence="1" id="KW-0614">Plasmid</keyword>
<accession>A0A0H3G8Z4</accession>
<gene>
    <name evidence="1" type="ordered locus">Zmob_1831</name>
</gene>
<sequence length="105" mass="11791">MRNGLVRLEEDPLLFAIPRPSDLLASCLPYKTCSQFISKNLKLYPLSTKPSHQLPLLNSQLSQRVRFAESALDGLSVFDYPDKRNFVADKITAIKNELLELGASL</sequence>
<dbReference type="Proteomes" id="UP000001494">
    <property type="component" value="Plasmid pZMOB03"/>
</dbReference>
<protein>
    <submittedName>
        <fullName evidence="1">Uncharacterized protein</fullName>
    </submittedName>
</protein>
<name>A0A0H3G8Z4_ZYMMA</name>
<proteinExistence type="predicted"/>